<organism evidence="4 5">
    <name type="scientific">Qipengyuania nanhaisediminis</name>
    <dbReference type="NCBI Taxonomy" id="604088"/>
    <lineage>
        <taxon>Bacteria</taxon>
        <taxon>Pseudomonadati</taxon>
        <taxon>Pseudomonadota</taxon>
        <taxon>Alphaproteobacteria</taxon>
        <taxon>Sphingomonadales</taxon>
        <taxon>Erythrobacteraceae</taxon>
        <taxon>Qipengyuania</taxon>
    </lineage>
</organism>
<accession>A0A1I5MSZ8</accession>
<dbReference type="CDD" id="cd07341">
    <property type="entry name" value="M56_BlaR1_MecR1_like"/>
    <property type="match status" value="1"/>
</dbReference>
<keyword evidence="2" id="KW-0812">Transmembrane</keyword>
<dbReference type="InterPro" id="IPR008756">
    <property type="entry name" value="Peptidase_M56"/>
</dbReference>
<feature type="domain" description="Peptidase M56" evidence="3">
    <location>
        <begin position="11"/>
        <end position="270"/>
    </location>
</feature>
<dbReference type="PANTHER" id="PTHR34978">
    <property type="entry name" value="POSSIBLE SENSOR-TRANSDUCER PROTEIN BLAR"/>
    <property type="match status" value="1"/>
</dbReference>
<keyword evidence="1" id="KW-0175">Coiled coil</keyword>
<dbReference type="Proteomes" id="UP000199331">
    <property type="component" value="Unassembled WGS sequence"/>
</dbReference>
<dbReference type="InterPro" id="IPR052173">
    <property type="entry name" value="Beta-lactam_resp_regulator"/>
</dbReference>
<feature type="transmembrane region" description="Helical" evidence="2">
    <location>
        <begin position="112"/>
        <end position="133"/>
    </location>
</feature>
<feature type="coiled-coil region" evidence="1">
    <location>
        <begin position="465"/>
        <end position="494"/>
    </location>
</feature>
<evidence type="ECO:0000256" key="2">
    <source>
        <dbReference type="SAM" id="Phobius"/>
    </source>
</evidence>
<keyword evidence="2" id="KW-0472">Membrane</keyword>
<evidence type="ECO:0000259" key="3">
    <source>
        <dbReference type="Pfam" id="PF05569"/>
    </source>
</evidence>
<keyword evidence="5" id="KW-1185">Reference proteome</keyword>
<evidence type="ECO:0000313" key="5">
    <source>
        <dbReference type="Proteomes" id="UP000199331"/>
    </source>
</evidence>
<evidence type="ECO:0000313" key="4">
    <source>
        <dbReference type="EMBL" id="SFP12688.1"/>
    </source>
</evidence>
<feature type="transmembrane region" description="Helical" evidence="2">
    <location>
        <begin position="308"/>
        <end position="327"/>
    </location>
</feature>
<feature type="transmembrane region" description="Helical" evidence="2">
    <location>
        <begin position="12"/>
        <end position="30"/>
    </location>
</feature>
<dbReference type="AlphaFoldDB" id="A0A1I5MSZ8"/>
<gene>
    <name evidence="4" type="ORF">SAMN04488060_1546</name>
</gene>
<keyword evidence="2" id="KW-1133">Transmembrane helix</keyword>
<sequence length="581" mass="63544">MIELLREYWEWFLFDTLVWTGALIAMVMVLRRPVAKHFGSGAAYALWFIPLARLFVPPFTLPAWMNLTPREEVSFETAPLALDEAAVEPATFFADMAARSPAPQTFADPTDFVLPLVAIWLVGAAVMLTRRFYLYFELRRDLLDDARPVGDVGSVRLIETPAISGPMAFGVLDRVIALPAGFMASRDRISRDLAIAHELAHHRGGDLIVNMAVQPLFAIHWFNPLGWLGWSALRRDQEAACDARVVAARPREERATYAGIIADFARHPQGTPRPALAAPMACPVLGDKSIIHRLRSLNMSDISPRRRIAGRATLAGAFLAVPLTASVCFAEVSAMPTSDEVAVVEAAPLADFAYPVAPAAPEAPLPAAYPEAPLPPMAPEAPLAPPAPDHERAMADAARAKADARRALAEAKRVEKRWTSRDYDEGRKAWAESRIAYAESRQDWAEGRIAYAEGRKDWAEGRVAYAEAKREKAEAKAEARHAKLEAETEAAVAQAVAQAMAAVPEVIEKCVYPDQPVTTKVKSNGKTVMYVCETAGDRIALSAIRGARTAIAKDRSLDAETRAEILRDLDEEIAELESSLS</sequence>
<evidence type="ECO:0000256" key="1">
    <source>
        <dbReference type="SAM" id="Coils"/>
    </source>
</evidence>
<name>A0A1I5MSZ8_9SPHN</name>
<feature type="transmembrane region" description="Helical" evidence="2">
    <location>
        <begin position="42"/>
        <end position="65"/>
    </location>
</feature>
<protein>
    <submittedName>
        <fullName evidence="4">Signal transducer regulating beta-lactamase production, contains metallopeptidase domain</fullName>
    </submittedName>
</protein>
<dbReference type="PANTHER" id="PTHR34978:SF3">
    <property type="entry name" value="SLR0241 PROTEIN"/>
    <property type="match status" value="1"/>
</dbReference>
<dbReference type="STRING" id="604088.SAMN04488060_1546"/>
<dbReference type="EMBL" id="FOWZ01000002">
    <property type="protein sequence ID" value="SFP12688.1"/>
    <property type="molecule type" value="Genomic_DNA"/>
</dbReference>
<dbReference type="RefSeq" id="WP_090479547.1">
    <property type="nucleotide sequence ID" value="NZ_FOWZ01000002.1"/>
</dbReference>
<proteinExistence type="predicted"/>
<feature type="coiled-coil region" evidence="1">
    <location>
        <begin position="390"/>
        <end position="417"/>
    </location>
</feature>
<dbReference type="Pfam" id="PF05569">
    <property type="entry name" value="Peptidase_M56"/>
    <property type="match status" value="1"/>
</dbReference>
<reference evidence="5" key="1">
    <citation type="submission" date="2016-10" db="EMBL/GenBank/DDBJ databases">
        <authorList>
            <person name="Varghese N."/>
            <person name="Submissions S."/>
        </authorList>
    </citation>
    <scope>NUCLEOTIDE SEQUENCE [LARGE SCALE GENOMIC DNA]</scope>
    <source>
        <strain evidence="5">CGMCC 1.7715</strain>
    </source>
</reference>
<dbReference type="OrthoDB" id="1628901at2"/>